<gene>
    <name evidence="2" type="ORF">HHL25_09405</name>
</gene>
<protein>
    <submittedName>
        <fullName evidence="2">Uncharacterized protein</fullName>
    </submittedName>
</protein>
<organism evidence="2 3">
    <name type="scientific">Rhizobium terricola</name>
    <dbReference type="NCBI Taxonomy" id="2728849"/>
    <lineage>
        <taxon>Bacteria</taxon>
        <taxon>Pseudomonadati</taxon>
        <taxon>Pseudomonadota</taxon>
        <taxon>Alphaproteobacteria</taxon>
        <taxon>Hyphomicrobiales</taxon>
        <taxon>Rhizobiaceae</taxon>
        <taxon>Rhizobium/Agrobacterium group</taxon>
        <taxon>Rhizobium</taxon>
    </lineage>
</organism>
<evidence type="ECO:0000313" key="2">
    <source>
        <dbReference type="EMBL" id="NML74336.1"/>
    </source>
</evidence>
<keyword evidence="3" id="KW-1185">Reference proteome</keyword>
<dbReference type="EMBL" id="JABBGK010000001">
    <property type="protein sequence ID" value="NML74336.1"/>
    <property type="molecule type" value="Genomic_DNA"/>
</dbReference>
<sequence length="68" mass="7340">MLARARLLLTSVGLVLALIGLVWAGQGSGFFPYPASSFMINQSPWIAYGALTTIVGLGLVWTAQRFLR</sequence>
<keyword evidence="1" id="KW-1133">Transmembrane helix</keyword>
<proteinExistence type="predicted"/>
<feature type="transmembrane region" description="Helical" evidence="1">
    <location>
        <begin position="48"/>
        <end position="67"/>
    </location>
</feature>
<dbReference type="AlphaFoldDB" id="A0A7Y0AVN0"/>
<dbReference type="RefSeq" id="WP_169589382.1">
    <property type="nucleotide sequence ID" value="NZ_JABBGK010000001.1"/>
</dbReference>
<keyword evidence="1" id="KW-0472">Membrane</keyword>
<reference evidence="2 3" key="1">
    <citation type="submission" date="2020-04" db="EMBL/GenBank/DDBJ databases">
        <title>Rhizobium sp. S-51 isolated from soil.</title>
        <authorList>
            <person name="Dahal R.H."/>
        </authorList>
    </citation>
    <scope>NUCLEOTIDE SEQUENCE [LARGE SCALE GENOMIC DNA]</scope>
    <source>
        <strain evidence="2 3">S-51</strain>
    </source>
</reference>
<accession>A0A7Y0AVN0</accession>
<keyword evidence="1" id="KW-0812">Transmembrane</keyword>
<name>A0A7Y0AVN0_9HYPH</name>
<comment type="caution">
    <text evidence="2">The sequence shown here is derived from an EMBL/GenBank/DDBJ whole genome shotgun (WGS) entry which is preliminary data.</text>
</comment>
<dbReference type="Proteomes" id="UP000541470">
    <property type="component" value="Unassembled WGS sequence"/>
</dbReference>
<evidence type="ECO:0000256" key="1">
    <source>
        <dbReference type="SAM" id="Phobius"/>
    </source>
</evidence>
<evidence type="ECO:0000313" key="3">
    <source>
        <dbReference type="Proteomes" id="UP000541470"/>
    </source>
</evidence>